<dbReference type="InterPro" id="IPR050523">
    <property type="entry name" value="AKR_Detox_Biosynth"/>
</dbReference>
<dbReference type="SUPFAM" id="SSF51430">
    <property type="entry name" value="NAD(P)-linked oxidoreductase"/>
    <property type="match status" value="1"/>
</dbReference>
<evidence type="ECO:0000313" key="5">
    <source>
        <dbReference type="Proteomes" id="UP001206595"/>
    </source>
</evidence>
<dbReference type="GeneID" id="75917821"/>
<dbReference type="EMBL" id="MU620988">
    <property type="protein sequence ID" value="KAI8575287.1"/>
    <property type="molecule type" value="Genomic_DNA"/>
</dbReference>
<evidence type="ECO:0000256" key="1">
    <source>
        <dbReference type="ARBA" id="ARBA00022857"/>
    </source>
</evidence>
<evidence type="ECO:0000259" key="3">
    <source>
        <dbReference type="Pfam" id="PF00248"/>
    </source>
</evidence>
<protein>
    <recommendedName>
        <fullName evidence="3">NADP-dependent oxidoreductase domain-containing protein</fullName>
    </recommendedName>
</protein>
<dbReference type="PANTHER" id="PTHR43364:SF7">
    <property type="entry name" value="NADP-DEPENDENT OXIDOREDUCTASE DOMAIN-CONTAINING PROTEIN-RELATED"/>
    <property type="match status" value="1"/>
</dbReference>
<sequence>MSLQDNQQSKSFLCRYRQLAPSASVRVSPLCLGAMNFGEAYKDGLGECNKETSFEILDHFASQGGNFIDTANMYQDGESEQWLGDWMASRKNRDEMVIATKYCTAYKLHLKDKIQANYGGNGLKSMRISVEESLKNLQTTYIDLFYLHWWDYTVNIPELMHGLNDLVASGKVLYLGISNTPAWIVVKCNEYARERGLRQFTVYQGQWNAGLRDLEREIIPMCRAEGMGLLPYGALGSGRFHTKEGYKEREINNPGRKGRQYSEREKAVSKALENVANAHGTILTSVALAYVRQKAPYVFPIVGGRTLEHLKGNIEALSLYLTQEEMKEIENAYEFDPGYPNTFLSGNLNVGGELFSATKPSNVFWTKRQGTFDWVEPEKPIGPIEQ</sequence>
<organism evidence="4 5">
    <name type="scientific">Umbelopsis ramanniana AG</name>
    <dbReference type="NCBI Taxonomy" id="1314678"/>
    <lineage>
        <taxon>Eukaryota</taxon>
        <taxon>Fungi</taxon>
        <taxon>Fungi incertae sedis</taxon>
        <taxon>Mucoromycota</taxon>
        <taxon>Mucoromycotina</taxon>
        <taxon>Umbelopsidomycetes</taxon>
        <taxon>Umbelopsidales</taxon>
        <taxon>Umbelopsidaceae</taxon>
        <taxon>Umbelopsis</taxon>
    </lineage>
</organism>
<dbReference type="PANTHER" id="PTHR43364">
    <property type="entry name" value="NADH-SPECIFIC METHYLGLYOXAL REDUCTASE-RELATED"/>
    <property type="match status" value="1"/>
</dbReference>
<proteinExistence type="inferred from homology"/>
<comment type="similarity">
    <text evidence="2">Belongs to the aldo/keto reductase family. Aldo/keto reductase 2 subfamily.</text>
</comment>
<accession>A0AAD5E1J1</accession>
<dbReference type="Proteomes" id="UP001206595">
    <property type="component" value="Unassembled WGS sequence"/>
</dbReference>
<gene>
    <name evidence="4" type="ORF">K450DRAFT_262438</name>
</gene>
<keyword evidence="5" id="KW-1185">Reference proteome</keyword>
<dbReference type="Pfam" id="PF00248">
    <property type="entry name" value="Aldo_ket_red"/>
    <property type="match status" value="1"/>
</dbReference>
<evidence type="ECO:0000256" key="2">
    <source>
        <dbReference type="ARBA" id="ARBA00038157"/>
    </source>
</evidence>
<evidence type="ECO:0000313" key="4">
    <source>
        <dbReference type="EMBL" id="KAI8575287.1"/>
    </source>
</evidence>
<dbReference type="AlphaFoldDB" id="A0AAD5E1J1"/>
<dbReference type="CDD" id="cd19146">
    <property type="entry name" value="AKR_AKR9A1-2"/>
    <property type="match status" value="1"/>
</dbReference>
<comment type="caution">
    <text evidence="4">The sequence shown here is derived from an EMBL/GenBank/DDBJ whole genome shotgun (WGS) entry which is preliminary data.</text>
</comment>
<keyword evidence="1" id="KW-0521">NADP</keyword>
<reference evidence="4" key="2">
    <citation type="journal article" date="2022" name="Proc. Natl. Acad. Sci. U.S.A.">
        <title>Diploid-dominant life cycles characterize the early evolution of Fungi.</title>
        <authorList>
            <person name="Amses K.R."/>
            <person name="Simmons D.R."/>
            <person name="Longcore J.E."/>
            <person name="Mondo S.J."/>
            <person name="Seto K."/>
            <person name="Jeronimo G.H."/>
            <person name="Bonds A.E."/>
            <person name="Quandt C.A."/>
            <person name="Davis W.J."/>
            <person name="Chang Y."/>
            <person name="Federici B.A."/>
            <person name="Kuo A."/>
            <person name="LaButti K."/>
            <person name="Pangilinan J."/>
            <person name="Andreopoulos W."/>
            <person name="Tritt A."/>
            <person name="Riley R."/>
            <person name="Hundley H."/>
            <person name="Johnson J."/>
            <person name="Lipzen A."/>
            <person name="Barry K."/>
            <person name="Lang B.F."/>
            <person name="Cuomo C.A."/>
            <person name="Buchler N.E."/>
            <person name="Grigoriev I.V."/>
            <person name="Spatafora J.W."/>
            <person name="Stajich J.E."/>
            <person name="James T.Y."/>
        </authorList>
    </citation>
    <scope>NUCLEOTIDE SEQUENCE</scope>
    <source>
        <strain evidence="4">AG</strain>
    </source>
</reference>
<name>A0AAD5E1J1_UMBRA</name>
<reference evidence="4" key="1">
    <citation type="submission" date="2021-06" db="EMBL/GenBank/DDBJ databases">
        <authorList>
            <consortium name="DOE Joint Genome Institute"/>
            <person name="Mondo S.J."/>
            <person name="Amses K.R."/>
            <person name="Simmons D.R."/>
            <person name="Longcore J.E."/>
            <person name="Seto K."/>
            <person name="Alves G.H."/>
            <person name="Bonds A.E."/>
            <person name="Quandt C.A."/>
            <person name="Davis W.J."/>
            <person name="Chang Y."/>
            <person name="Letcher P.M."/>
            <person name="Powell M.J."/>
            <person name="Kuo A."/>
            <person name="Labutti K."/>
            <person name="Pangilinan J."/>
            <person name="Andreopoulos W."/>
            <person name="Tritt A."/>
            <person name="Riley R."/>
            <person name="Hundley H."/>
            <person name="Johnson J."/>
            <person name="Lipzen A."/>
            <person name="Barry K."/>
            <person name="Berbee M.L."/>
            <person name="Buchler N.E."/>
            <person name="Grigoriev I.V."/>
            <person name="Spatafora J.W."/>
            <person name="Stajich J.E."/>
            <person name="James T.Y."/>
        </authorList>
    </citation>
    <scope>NUCLEOTIDE SEQUENCE</scope>
    <source>
        <strain evidence="4">AG</strain>
    </source>
</reference>
<feature type="domain" description="NADP-dependent oxidoreductase" evidence="3">
    <location>
        <begin position="29"/>
        <end position="333"/>
    </location>
</feature>
<dbReference type="InterPro" id="IPR023210">
    <property type="entry name" value="NADP_OxRdtase_dom"/>
</dbReference>
<dbReference type="InterPro" id="IPR036812">
    <property type="entry name" value="NAD(P)_OxRdtase_dom_sf"/>
</dbReference>
<dbReference type="Gene3D" id="3.20.20.100">
    <property type="entry name" value="NADP-dependent oxidoreductase domain"/>
    <property type="match status" value="1"/>
</dbReference>
<dbReference type="RefSeq" id="XP_051440291.1">
    <property type="nucleotide sequence ID" value="XM_051592478.1"/>
</dbReference>